<reference evidence="8 9" key="2">
    <citation type="submission" date="2024-03" db="EMBL/GenBank/DDBJ databases">
        <title>The Genome Sequence of Enterococcus sp. DIV2402.</title>
        <authorList>
            <consortium name="The Broad Institute Genomics Platform"/>
            <consortium name="The Broad Institute Microbial Omics Core"/>
            <consortium name="The Broad Institute Genomic Center for Infectious Diseases"/>
            <person name="Earl A."/>
            <person name="Manson A."/>
            <person name="Gilmore M."/>
            <person name="Schwartman J."/>
            <person name="Shea T."/>
            <person name="Abouelleil A."/>
            <person name="Cao P."/>
            <person name="Chapman S."/>
            <person name="Cusick C."/>
            <person name="Young S."/>
            <person name="Neafsey D."/>
            <person name="Nusbaum C."/>
            <person name="Birren B."/>
        </authorList>
    </citation>
    <scope>NUCLEOTIDE SEQUENCE [LARGE SCALE GENOMIC DNA]</scope>
    <source>
        <strain evidence="8 9">DIV2402</strain>
    </source>
</reference>
<dbReference type="InterPro" id="IPR029062">
    <property type="entry name" value="Class_I_gatase-like"/>
</dbReference>
<name>A0ABZ2SVW1_9ENTE</name>
<keyword evidence="2" id="KW-0121">Carboxypeptidase</keyword>
<evidence type="ECO:0000256" key="1">
    <source>
        <dbReference type="ARBA" id="ARBA00010233"/>
    </source>
</evidence>
<dbReference type="PANTHER" id="PTHR30237">
    <property type="entry name" value="MURAMOYLTETRAPEPTIDE CARBOXYPEPTIDASE"/>
    <property type="match status" value="1"/>
</dbReference>
<feature type="domain" description="LD-carboxypeptidase N-terminal" evidence="6">
    <location>
        <begin position="9"/>
        <end position="113"/>
    </location>
</feature>
<keyword evidence="9" id="KW-1185">Reference proteome</keyword>
<evidence type="ECO:0000313" key="9">
    <source>
        <dbReference type="Proteomes" id="UP000664701"/>
    </source>
</evidence>
<dbReference type="PANTHER" id="PTHR30237:SF2">
    <property type="entry name" value="MUREIN TETRAPEPTIDE CARBOXYPEPTIDASE"/>
    <property type="match status" value="1"/>
</dbReference>
<evidence type="ECO:0000313" key="8">
    <source>
        <dbReference type="EMBL" id="WYJ78079.1"/>
    </source>
</evidence>
<reference evidence="8 9" key="1">
    <citation type="submission" date="2021-03" db="EMBL/GenBank/DDBJ databases">
        <authorList>
            <person name="Gilmore M.S."/>
            <person name="Schwartzman J."/>
            <person name="Van Tyne D."/>
            <person name="Martin M."/>
            <person name="Earl A.M."/>
            <person name="Manson A.L."/>
            <person name="Straub T."/>
            <person name="Salamzade R."/>
            <person name="Saavedra J."/>
            <person name="Lebreton F."/>
            <person name="Prichula J."/>
            <person name="Schaufler K."/>
            <person name="Gaca A."/>
            <person name="Sgardioli B."/>
            <person name="Wagenaar J."/>
            <person name="Strong T."/>
        </authorList>
    </citation>
    <scope>NUCLEOTIDE SEQUENCE [LARGE SCALE GENOMIC DNA]</scope>
    <source>
        <strain evidence="8 9">DIV2402</strain>
    </source>
</reference>
<dbReference type="Gene3D" id="3.40.50.10740">
    <property type="entry name" value="Class I glutamine amidotransferase-like"/>
    <property type="match status" value="1"/>
</dbReference>
<evidence type="ECO:0000256" key="2">
    <source>
        <dbReference type="ARBA" id="ARBA00022645"/>
    </source>
</evidence>
<evidence type="ECO:0000256" key="4">
    <source>
        <dbReference type="ARBA" id="ARBA00022801"/>
    </source>
</evidence>
<evidence type="ECO:0000256" key="3">
    <source>
        <dbReference type="ARBA" id="ARBA00022670"/>
    </source>
</evidence>
<dbReference type="Pfam" id="PF02016">
    <property type="entry name" value="Peptidase_S66"/>
    <property type="match status" value="1"/>
</dbReference>
<protein>
    <recommendedName>
        <fullName evidence="10">LD-carboxypeptidase</fullName>
    </recommendedName>
</protein>
<gene>
    <name evidence="8" type="ORF">DOK78_002735</name>
</gene>
<dbReference type="InterPro" id="IPR003507">
    <property type="entry name" value="S66_fam"/>
</dbReference>
<organism evidence="8 9">
    <name type="scientific">Candidatus Enterococcus lowellii</name>
    <dbReference type="NCBI Taxonomy" id="2230877"/>
    <lineage>
        <taxon>Bacteria</taxon>
        <taxon>Bacillati</taxon>
        <taxon>Bacillota</taxon>
        <taxon>Bacilli</taxon>
        <taxon>Lactobacillales</taxon>
        <taxon>Enterococcaceae</taxon>
        <taxon>Enterococcus</taxon>
    </lineage>
</organism>
<dbReference type="InterPro" id="IPR040921">
    <property type="entry name" value="Peptidase_S66C"/>
</dbReference>
<comment type="similarity">
    <text evidence="1">Belongs to the peptidase S66 family.</text>
</comment>
<feature type="domain" description="LD-carboxypeptidase C-terminal" evidence="7">
    <location>
        <begin position="163"/>
        <end position="275"/>
    </location>
</feature>
<proteinExistence type="inferred from homology"/>
<dbReference type="InterPro" id="IPR027478">
    <property type="entry name" value="LdcA_N"/>
</dbReference>
<evidence type="ECO:0008006" key="10">
    <source>
        <dbReference type="Google" id="ProtNLM"/>
    </source>
</evidence>
<dbReference type="InterPro" id="IPR027461">
    <property type="entry name" value="Carboxypeptidase_A_C_sf"/>
</dbReference>
<evidence type="ECO:0000256" key="5">
    <source>
        <dbReference type="ARBA" id="ARBA00022825"/>
    </source>
</evidence>
<accession>A0ABZ2SVW1</accession>
<dbReference type="EMBL" id="CP147251">
    <property type="protein sequence ID" value="WYJ78079.1"/>
    <property type="molecule type" value="Genomic_DNA"/>
</dbReference>
<dbReference type="SUPFAM" id="SSF141986">
    <property type="entry name" value="LD-carboxypeptidase A C-terminal domain-like"/>
    <property type="match status" value="1"/>
</dbReference>
<dbReference type="InterPro" id="IPR040449">
    <property type="entry name" value="Peptidase_S66_N"/>
</dbReference>
<dbReference type="PIRSF" id="PIRSF028757">
    <property type="entry name" value="LD-carboxypeptidase"/>
    <property type="match status" value="1"/>
</dbReference>
<evidence type="ECO:0000259" key="7">
    <source>
        <dbReference type="Pfam" id="PF17676"/>
    </source>
</evidence>
<dbReference type="Proteomes" id="UP000664701">
    <property type="component" value="Chromosome"/>
</dbReference>
<dbReference type="Pfam" id="PF17676">
    <property type="entry name" value="Peptidase_S66C"/>
    <property type="match status" value="1"/>
</dbReference>
<keyword evidence="5" id="KW-0720">Serine protease</keyword>
<keyword evidence="4" id="KW-0378">Hydrolase</keyword>
<dbReference type="Gene3D" id="3.50.30.60">
    <property type="entry name" value="LD-carboxypeptidase A C-terminal domain-like"/>
    <property type="match status" value="1"/>
</dbReference>
<keyword evidence="3" id="KW-0645">Protease</keyword>
<dbReference type="SUPFAM" id="SSF52317">
    <property type="entry name" value="Class I glutamine amidotransferase-like"/>
    <property type="match status" value="1"/>
</dbReference>
<evidence type="ECO:0000259" key="6">
    <source>
        <dbReference type="Pfam" id="PF02016"/>
    </source>
</evidence>
<sequence>MQLKTGDTIALVGNSNPQTNPQEIEQLCRLLQNMGVIIVKSPLLFDEATTNASKKATVLQSYFENPTIKAIFDISGGDCANSVLPYLDYEQLAKHPTPFFGYSDLTAVLNSLLGSQSTELFQLKTLLWEETGQQRQKFYETFFEGKKTLYDVEWEFVQGKAISGIVIGGNIRCFLKLAGTNYLPDVSNKVLFLESFGGDKHALFSMLHHVFQLPNIEQIKGILLGTFTSYQKAESYPIEQLVKDVLPFDVPIAKTTQIGHAKNSRALSLGKVIQLHA</sequence>
<dbReference type="RefSeq" id="WP_207941753.1">
    <property type="nucleotide sequence ID" value="NZ_CP147251.1"/>
</dbReference>